<dbReference type="RefSeq" id="WP_149434211.1">
    <property type="nucleotide sequence ID" value="NZ_VTPX01000002.1"/>
</dbReference>
<dbReference type="EMBL" id="VTPX01000002">
    <property type="protein sequence ID" value="KAA0019609.1"/>
    <property type="molecule type" value="Genomic_DNA"/>
</dbReference>
<dbReference type="Proteomes" id="UP000466024">
    <property type="component" value="Unassembled WGS sequence"/>
</dbReference>
<evidence type="ECO:0000313" key="4">
    <source>
        <dbReference type="Proteomes" id="UP000466024"/>
    </source>
</evidence>
<gene>
    <name evidence="3" type="ORF">F0A16_04515</name>
</gene>
<name>A0A640WH26_9GAMM</name>
<dbReference type="PRINTS" id="PR00111">
    <property type="entry name" value="ABHYDROLASE"/>
</dbReference>
<evidence type="ECO:0000313" key="3">
    <source>
        <dbReference type="EMBL" id="KAA0019609.1"/>
    </source>
</evidence>
<evidence type="ECO:0000256" key="1">
    <source>
        <dbReference type="ARBA" id="ARBA00022801"/>
    </source>
</evidence>
<protein>
    <submittedName>
        <fullName evidence="3">Alpha/beta fold hydrolase</fullName>
    </submittedName>
</protein>
<keyword evidence="1 3" id="KW-0378">Hydrolase</keyword>
<dbReference type="InterPro" id="IPR000073">
    <property type="entry name" value="AB_hydrolase_1"/>
</dbReference>
<reference evidence="3 4" key="1">
    <citation type="submission" date="2019-08" db="EMBL/GenBank/DDBJ databases">
        <title>Bioinformatics analysis of the strain L3 and L5.</title>
        <authorList>
            <person name="Li X."/>
        </authorList>
    </citation>
    <scope>NUCLEOTIDE SEQUENCE [LARGE SCALE GENOMIC DNA]</scope>
    <source>
        <strain evidence="3 4">L3</strain>
    </source>
</reference>
<dbReference type="InterPro" id="IPR050266">
    <property type="entry name" value="AB_hydrolase_sf"/>
</dbReference>
<evidence type="ECO:0000259" key="2">
    <source>
        <dbReference type="Pfam" id="PF12697"/>
    </source>
</evidence>
<dbReference type="PANTHER" id="PTHR43798:SF31">
    <property type="entry name" value="AB HYDROLASE SUPERFAMILY PROTEIN YCLE"/>
    <property type="match status" value="1"/>
</dbReference>
<dbReference type="GO" id="GO:0016787">
    <property type="term" value="F:hydrolase activity"/>
    <property type="evidence" value="ECO:0007669"/>
    <property type="project" value="UniProtKB-KW"/>
</dbReference>
<dbReference type="PANTHER" id="PTHR43798">
    <property type="entry name" value="MONOACYLGLYCEROL LIPASE"/>
    <property type="match status" value="1"/>
</dbReference>
<proteinExistence type="predicted"/>
<dbReference type="AlphaFoldDB" id="A0A640WH26"/>
<comment type="caution">
    <text evidence="3">The sequence shown here is derived from an EMBL/GenBank/DDBJ whole genome shotgun (WGS) entry which is preliminary data.</text>
</comment>
<dbReference type="SUPFAM" id="SSF53474">
    <property type="entry name" value="alpha/beta-Hydrolases"/>
    <property type="match status" value="1"/>
</dbReference>
<keyword evidence="4" id="KW-1185">Reference proteome</keyword>
<organism evidence="3 4">
    <name type="scientific">Salinicola corii</name>
    <dbReference type="NCBI Taxonomy" id="2606937"/>
    <lineage>
        <taxon>Bacteria</taxon>
        <taxon>Pseudomonadati</taxon>
        <taxon>Pseudomonadota</taxon>
        <taxon>Gammaproteobacteria</taxon>
        <taxon>Oceanospirillales</taxon>
        <taxon>Halomonadaceae</taxon>
        <taxon>Salinicola</taxon>
    </lineage>
</organism>
<dbReference type="Gene3D" id="3.40.50.1820">
    <property type="entry name" value="alpha/beta hydrolase"/>
    <property type="match status" value="1"/>
</dbReference>
<dbReference type="InterPro" id="IPR029058">
    <property type="entry name" value="AB_hydrolase_fold"/>
</dbReference>
<feature type="domain" description="AB hydrolase-1" evidence="2">
    <location>
        <begin position="33"/>
        <end position="215"/>
    </location>
</feature>
<dbReference type="Pfam" id="PF12697">
    <property type="entry name" value="Abhydrolase_6"/>
    <property type="match status" value="1"/>
</dbReference>
<sequence>MALPGTLLPPTIFAPVALAAGWTWQPLDWLAGPGDGDLEVAASEIVARWPARELGHRVLVGHSAGGVVALQVAAALGARLDGLVLIGTGASAVDHGDPDLPQRLLAQWGEAFINAFLLRCVGRAALDRHGDALRRYALATGPERAHRAMTSLRGLDLTPQLGEIRCPTLIVHGQQDPARSLRHAQVLASGIADARLETLDAGHTPMLECPDALAACLDDFLSELG</sequence>
<dbReference type="GO" id="GO:0016020">
    <property type="term" value="C:membrane"/>
    <property type="evidence" value="ECO:0007669"/>
    <property type="project" value="TreeGrafter"/>
</dbReference>
<accession>A0A640WH26</accession>